<dbReference type="InterPro" id="IPR017871">
    <property type="entry name" value="ABC_transporter-like_CS"/>
</dbReference>
<dbReference type="InterPro" id="IPR027417">
    <property type="entry name" value="P-loop_NTPase"/>
</dbReference>
<dbReference type="PROSITE" id="PS50893">
    <property type="entry name" value="ABC_TRANSPORTER_2"/>
    <property type="match status" value="1"/>
</dbReference>
<dbReference type="SUPFAM" id="SSF52540">
    <property type="entry name" value="P-loop containing nucleoside triphosphate hydrolases"/>
    <property type="match status" value="1"/>
</dbReference>
<name>A0A3S1D1M0_9BACT</name>
<dbReference type="PANTHER" id="PTHR43023">
    <property type="entry name" value="PROTEIN TRIGALACTOSYLDIACYLGLYCEROL 3, CHLOROPLASTIC"/>
    <property type="match status" value="1"/>
</dbReference>
<proteinExistence type="predicted"/>
<dbReference type="PROSITE" id="PS00211">
    <property type="entry name" value="ABC_TRANSPORTER_1"/>
    <property type="match status" value="1"/>
</dbReference>
<dbReference type="GO" id="GO:0005524">
    <property type="term" value="F:ATP binding"/>
    <property type="evidence" value="ECO:0007669"/>
    <property type="project" value="UniProtKB-KW"/>
</dbReference>
<organism evidence="4 5">
    <name type="scientific">Chitinophaga solisilvae</name>
    <dbReference type="NCBI Taxonomy" id="1233460"/>
    <lineage>
        <taxon>Bacteria</taxon>
        <taxon>Pseudomonadati</taxon>
        <taxon>Bacteroidota</taxon>
        <taxon>Chitinophagia</taxon>
        <taxon>Chitinophagales</taxon>
        <taxon>Chitinophagaceae</taxon>
        <taxon>Chitinophaga</taxon>
    </lineage>
</organism>
<dbReference type="GO" id="GO:0016887">
    <property type="term" value="F:ATP hydrolysis activity"/>
    <property type="evidence" value="ECO:0007669"/>
    <property type="project" value="InterPro"/>
</dbReference>
<keyword evidence="2" id="KW-0547">Nucleotide-binding</keyword>
<dbReference type="AlphaFoldDB" id="A0A3S1D1M0"/>
<reference evidence="4" key="1">
    <citation type="submission" date="2020-05" db="EMBL/GenBank/DDBJ databases">
        <title>Chitinophaga laudate sp. nov., isolated from a tropical peat swamp.</title>
        <authorList>
            <person name="Goh C.B.S."/>
            <person name="Lee M.S."/>
            <person name="Parimannan S."/>
            <person name="Pasbakhsh P."/>
            <person name="Yule C.M."/>
            <person name="Rajandas H."/>
            <person name="Loke S."/>
            <person name="Croft L."/>
            <person name="Tan J.B.L."/>
        </authorList>
    </citation>
    <scope>NUCLEOTIDE SEQUENCE</scope>
    <source>
        <strain evidence="4">Mgbs1</strain>
    </source>
</reference>
<keyword evidence="1" id="KW-0813">Transport</keyword>
<dbReference type="CDD" id="cd03261">
    <property type="entry name" value="ABC_Org_Solvent_Resistant"/>
    <property type="match status" value="1"/>
</dbReference>
<dbReference type="Pfam" id="PF00005">
    <property type="entry name" value="ABC_tran"/>
    <property type="match status" value="1"/>
</dbReference>
<evidence type="ECO:0000256" key="1">
    <source>
        <dbReference type="ARBA" id="ARBA00022448"/>
    </source>
</evidence>
<sequence length="257" mass="28601">MKQRNPDIDMNEVVISIRDLYKSFGPNHVLRGVDLDVHKGENVVVLGRSGTGKSVLIKIIVGLLYPDSGTVNVLGQDVSHLNSAELRELRMQVGFSFQSSALYDSMTVGENLAFPLRRNNKKISNDQVRRMVDIVLDAVGLSQAVNQMPAELSGGQKKRIGIARTLILKPQIMLYDEPTAGLDPITSTEINNLINEVQRRFNTSSIIITHDLTCAKETGDSIAVMQEGKFVAKGAFDEVFRTENDLIQSFYQYNFIQ</sequence>
<dbReference type="InterPro" id="IPR003593">
    <property type="entry name" value="AAA+_ATPase"/>
</dbReference>
<dbReference type="Gene3D" id="3.40.50.300">
    <property type="entry name" value="P-loop containing nucleotide triphosphate hydrolases"/>
    <property type="match status" value="1"/>
</dbReference>
<dbReference type="InterPro" id="IPR003439">
    <property type="entry name" value="ABC_transporter-like_ATP-bd"/>
</dbReference>
<dbReference type="OrthoDB" id="9802264at2"/>
<comment type="caution">
    <text evidence="4">The sequence shown here is derived from an EMBL/GenBank/DDBJ whole genome shotgun (WGS) entry which is preliminary data.</text>
</comment>
<dbReference type="SMART" id="SM00382">
    <property type="entry name" value="AAA"/>
    <property type="match status" value="1"/>
</dbReference>
<evidence type="ECO:0000313" key="4">
    <source>
        <dbReference type="EMBL" id="NSL86408.1"/>
    </source>
</evidence>
<evidence type="ECO:0000313" key="5">
    <source>
        <dbReference type="Proteomes" id="UP000281028"/>
    </source>
</evidence>
<gene>
    <name evidence="4" type="ORF">ECE50_006185</name>
</gene>
<protein>
    <submittedName>
        <fullName evidence="4">ABC transporter ATP-binding protein</fullName>
    </submittedName>
</protein>
<dbReference type="PANTHER" id="PTHR43023:SF3">
    <property type="entry name" value="PROTEIN TRIGALACTOSYLDIACYLGLYCEROL 3, CHLOROPLASTIC"/>
    <property type="match status" value="1"/>
</dbReference>
<keyword evidence="3 4" id="KW-0067">ATP-binding</keyword>
<dbReference type="Proteomes" id="UP000281028">
    <property type="component" value="Unassembled WGS sequence"/>
</dbReference>
<evidence type="ECO:0000256" key="2">
    <source>
        <dbReference type="ARBA" id="ARBA00022741"/>
    </source>
</evidence>
<evidence type="ECO:0000256" key="3">
    <source>
        <dbReference type="ARBA" id="ARBA00022840"/>
    </source>
</evidence>
<accession>A0A3S1D1M0</accession>
<keyword evidence="5" id="KW-1185">Reference proteome</keyword>
<dbReference type="EMBL" id="RIAR02000001">
    <property type="protein sequence ID" value="NSL86408.1"/>
    <property type="molecule type" value="Genomic_DNA"/>
</dbReference>